<feature type="domain" description="Alpha-L-arabinofuranosidase C-terminal" evidence="6">
    <location>
        <begin position="429"/>
        <end position="750"/>
    </location>
</feature>
<keyword evidence="8" id="KW-1185">Reference proteome</keyword>
<gene>
    <name evidence="7" type="ORF">GCM10010102_44670</name>
</gene>
<comment type="similarity">
    <text evidence="2">Belongs to the glycosyl hydrolase 51 family.</text>
</comment>
<dbReference type="AlphaFoldDB" id="A0A8H9GV58"/>
<dbReference type="RefSeq" id="WP_171106119.1">
    <property type="nucleotide sequence ID" value="NZ_BMPT01000030.1"/>
</dbReference>
<evidence type="ECO:0000256" key="1">
    <source>
        <dbReference type="ARBA" id="ARBA00001462"/>
    </source>
</evidence>
<evidence type="ECO:0000313" key="8">
    <source>
        <dbReference type="Proteomes" id="UP000655589"/>
    </source>
</evidence>
<accession>A0A8H9GV58</accession>
<dbReference type="Pfam" id="PF06964">
    <property type="entry name" value="Alpha-L-AF_C"/>
    <property type="match status" value="1"/>
</dbReference>
<dbReference type="GO" id="GO:0046373">
    <property type="term" value="P:L-arabinose metabolic process"/>
    <property type="evidence" value="ECO:0007669"/>
    <property type="project" value="InterPro"/>
</dbReference>
<dbReference type="SUPFAM" id="SSF51011">
    <property type="entry name" value="Glycosyl hydrolase domain"/>
    <property type="match status" value="1"/>
</dbReference>
<sequence length="758" mass="81596">MTSSPNDVTIHVQQPTGTRVSQDLWGLFLEDINSALDGGLNADLVRNGDFEATPADRPGWGPLTGWEPRGDVRVRSDRPVSAANATYVRLAAGSRLTNRGYDPAGMLVPEGTSRLRLAVRRAAPSAAAHASLTTADGGVLARVEIPVVDDGWRWVEVDLTSAGTARAALGIEVGVGAVDVDLVELRPVDPQGHARLFRPDLVETLRALRPAFVRFPGGCVAHGYGLDNMYHWKRTIGPREDRVPMPNTWGYHQSMAIGYHEYFLLCEELGATPMPVVAAGVCCQNVPGGPQAIPQQRMPQYVQDVLDLVEYANGGPDTRWGAVRAAAGHPEPFGLRYLGLGNEDVVDAQFADRFGQLFAAVREAYPDITVIGTLGPKPYGPDYDAGWELARRLEVPMVDEHSYRSPRWLLQHLDRFDHYDRSGPAVYLGEWAAHTSTMRSALAEAAYMTAVERNSDVVRLSSYAPLLARVGSTQWLPDLVYFTDDEVRPSPSYHVQRMMAEVRGEQVLGCAVTGHTDRPQSPPAVQQVTLRSPGSTTRFSAIRVGGTAHPDQLVGPEDTATLAADGTELEVVATRTDGTEGFVVGFGGADGETVHEFQVGGWRNESLILARRDDGIGNEVDGPHPFEGVRTGEPLRVRVTVNGARIRVWLDGALVHDHEDDLRPWPDLVAGATSGSDGSTHVTLVGLADEDRTAHLTVDGAAGTRPVTVTTLAGGAPDVGRPFEASPVEPVATTAELADGRASISVPAWSLVTVRVEA</sequence>
<dbReference type="Gene3D" id="3.20.20.80">
    <property type="entry name" value="Glycosidases"/>
    <property type="match status" value="1"/>
</dbReference>
<dbReference type="PANTHER" id="PTHR31776:SF26">
    <property type="entry name" value="SECRETED ARABINOSIDASE"/>
    <property type="match status" value="1"/>
</dbReference>
<evidence type="ECO:0000313" key="7">
    <source>
        <dbReference type="EMBL" id="GGM44286.1"/>
    </source>
</evidence>
<evidence type="ECO:0000256" key="4">
    <source>
        <dbReference type="ARBA" id="ARBA00022729"/>
    </source>
</evidence>
<comment type="catalytic activity">
    <reaction evidence="1">
        <text>Hydrolysis of terminal non-reducing alpha-L-arabinofuranoside residues in alpha-L-arabinosides.</text>
        <dbReference type="EC" id="3.2.1.55"/>
    </reaction>
</comment>
<dbReference type="EMBL" id="BMPT01000030">
    <property type="protein sequence ID" value="GGM44286.1"/>
    <property type="molecule type" value="Genomic_DNA"/>
</dbReference>
<protein>
    <recommendedName>
        <fullName evidence="3">non-reducing end alpha-L-arabinofuranosidase</fullName>
        <ecNumber evidence="3">3.2.1.55</ecNumber>
    </recommendedName>
</protein>
<dbReference type="InterPro" id="IPR055235">
    <property type="entry name" value="ASD1_cat"/>
</dbReference>
<dbReference type="SMART" id="SM00813">
    <property type="entry name" value="Alpha-L-AF_C"/>
    <property type="match status" value="1"/>
</dbReference>
<dbReference type="Gene3D" id="2.60.40.1180">
    <property type="entry name" value="Golgi alpha-mannosidase II"/>
    <property type="match status" value="1"/>
</dbReference>
<dbReference type="InterPro" id="IPR051563">
    <property type="entry name" value="Glycosyl_Hydrolase_51"/>
</dbReference>
<dbReference type="EC" id="3.2.1.55" evidence="3"/>
<dbReference type="InterPro" id="IPR017853">
    <property type="entry name" value="GH"/>
</dbReference>
<dbReference type="InterPro" id="IPR013780">
    <property type="entry name" value="Glyco_hydro_b"/>
</dbReference>
<evidence type="ECO:0000256" key="2">
    <source>
        <dbReference type="ARBA" id="ARBA00007186"/>
    </source>
</evidence>
<dbReference type="SUPFAM" id="SSF51445">
    <property type="entry name" value="(Trans)glycosidases"/>
    <property type="match status" value="1"/>
</dbReference>
<dbReference type="InterPro" id="IPR010720">
    <property type="entry name" value="Alpha-L-AF_C"/>
</dbReference>
<reference evidence="7" key="2">
    <citation type="submission" date="2020-09" db="EMBL/GenBank/DDBJ databases">
        <authorList>
            <person name="Sun Q."/>
            <person name="Ohkuma M."/>
        </authorList>
    </citation>
    <scope>NUCLEOTIDE SEQUENCE</scope>
    <source>
        <strain evidence="7">JCM 3051</strain>
    </source>
</reference>
<evidence type="ECO:0000259" key="6">
    <source>
        <dbReference type="SMART" id="SM00813"/>
    </source>
</evidence>
<dbReference type="GO" id="GO:0046556">
    <property type="term" value="F:alpha-L-arabinofuranosidase activity"/>
    <property type="evidence" value="ECO:0007669"/>
    <property type="project" value="UniProtKB-EC"/>
</dbReference>
<evidence type="ECO:0000256" key="5">
    <source>
        <dbReference type="ARBA" id="ARBA00022801"/>
    </source>
</evidence>
<keyword evidence="4" id="KW-0732">Signal</keyword>
<dbReference type="Proteomes" id="UP000655589">
    <property type="component" value="Unassembled WGS sequence"/>
</dbReference>
<evidence type="ECO:0000256" key="3">
    <source>
        <dbReference type="ARBA" id="ARBA00012670"/>
    </source>
</evidence>
<dbReference type="Pfam" id="PF22848">
    <property type="entry name" value="ASD1_dom"/>
    <property type="match status" value="1"/>
</dbReference>
<dbReference type="PANTHER" id="PTHR31776">
    <property type="entry name" value="ALPHA-L-ARABINOFURANOSIDASE 1"/>
    <property type="match status" value="1"/>
</dbReference>
<proteinExistence type="inferred from homology"/>
<keyword evidence="5" id="KW-0378">Hydrolase</keyword>
<reference evidence="7" key="1">
    <citation type="journal article" date="2014" name="Int. J. Syst. Evol. Microbiol.">
        <title>Complete genome sequence of Corynebacterium casei LMG S-19264T (=DSM 44701T), isolated from a smear-ripened cheese.</title>
        <authorList>
            <consortium name="US DOE Joint Genome Institute (JGI-PGF)"/>
            <person name="Walter F."/>
            <person name="Albersmeier A."/>
            <person name="Kalinowski J."/>
            <person name="Ruckert C."/>
        </authorList>
    </citation>
    <scope>NUCLEOTIDE SEQUENCE</scope>
    <source>
        <strain evidence="7">JCM 3051</strain>
    </source>
</reference>
<name>A0A8H9GV58_9MICO</name>
<organism evidence="7 8">
    <name type="scientific">Promicromonospora citrea</name>
    <dbReference type="NCBI Taxonomy" id="43677"/>
    <lineage>
        <taxon>Bacteria</taxon>
        <taxon>Bacillati</taxon>
        <taxon>Actinomycetota</taxon>
        <taxon>Actinomycetes</taxon>
        <taxon>Micrococcales</taxon>
        <taxon>Promicromonosporaceae</taxon>
        <taxon>Promicromonospora</taxon>
    </lineage>
</organism>
<comment type="caution">
    <text evidence="7">The sequence shown here is derived from an EMBL/GenBank/DDBJ whole genome shotgun (WGS) entry which is preliminary data.</text>
</comment>